<dbReference type="Gene3D" id="3.40.190.150">
    <property type="entry name" value="Bordetella uptake gene, domain 1"/>
    <property type="match status" value="1"/>
</dbReference>
<dbReference type="EMBL" id="AAPJ01000012">
    <property type="protein sequence ID" value="EAS48342.1"/>
    <property type="molecule type" value="Genomic_DNA"/>
</dbReference>
<proteinExistence type="inferred from homology"/>
<dbReference type="PANTHER" id="PTHR42928:SF5">
    <property type="entry name" value="BLR1237 PROTEIN"/>
    <property type="match status" value="1"/>
</dbReference>
<dbReference type="InterPro" id="IPR042100">
    <property type="entry name" value="Bug_dom1"/>
</dbReference>
<evidence type="ECO:0000256" key="1">
    <source>
        <dbReference type="ARBA" id="ARBA00006987"/>
    </source>
</evidence>
<dbReference type="HOGENOM" id="CLU_045683_1_2_5"/>
<sequence>MRRDGAPSAAARRKTNQHKREDIMKFVKTIAVTMGLAAAALASPASAEWKPERPIEIIVGFAPGGGTDQTARLIASAAQEFFPVPLVVVNRPGASGTLAAETVAKAEPDGYTLLVAGGSESTSVPNHREISYSLDDFRGILRVNREHMVIVTKQGSGLDSVEAVVEAAKADPGKLAYASSGPAGILHSAFLVFEKKAGIQIQHVPYQGGAPALAALLGGHVDMAIITPGDAAAQVEAGNVNAIATTSDRAEQLPDVPSLTEAGYDVDLENMKGLVAPAGIPDEVAEYLQDRFTKAIESDTFKTLAERGNITPGYLNGADFEKAMRDMSDSIADAMGDTPKTAQ</sequence>
<name>Q1YDL6_AURMS</name>
<dbReference type="AlphaFoldDB" id="Q1YDL6"/>
<evidence type="ECO:0000313" key="3">
    <source>
        <dbReference type="Proteomes" id="UP000000321"/>
    </source>
</evidence>
<dbReference type="CDD" id="cd07012">
    <property type="entry name" value="PBP2_Bug_TTT"/>
    <property type="match status" value="1"/>
</dbReference>
<dbReference type="InterPro" id="IPR005064">
    <property type="entry name" value="BUG"/>
</dbReference>
<dbReference type="BioCyc" id="AURANTIMONAS:SI859A1_00112-MONOMER"/>
<reference evidence="2 3" key="1">
    <citation type="journal article" date="2008" name="Appl. Environ. Microbiol.">
        <title>Genomic insights into Mn(II) oxidation by the marine alphaproteobacterium Aurantimonas sp. strain SI85-9A1.</title>
        <authorList>
            <person name="Dick G.J."/>
            <person name="Podell S."/>
            <person name="Johnson H.A."/>
            <person name="Rivera-Espinoza Y."/>
            <person name="Bernier-Latmani R."/>
            <person name="McCarthy J.K."/>
            <person name="Torpey J.W."/>
            <person name="Clement B.G."/>
            <person name="Gaasterland T."/>
            <person name="Tebo B.M."/>
        </authorList>
    </citation>
    <scope>NUCLEOTIDE SEQUENCE [LARGE SCALE GENOMIC DNA]</scope>
    <source>
        <strain evidence="2 3">SI85-9A1</strain>
    </source>
</reference>
<organism evidence="2 3">
    <name type="scientific">Aurantimonas manganoxydans (strain ATCC BAA-1229 / DSM 21871 / SI85-9A1)</name>
    <dbReference type="NCBI Taxonomy" id="287752"/>
    <lineage>
        <taxon>Bacteria</taxon>
        <taxon>Pseudomonadati</taxon>
        <taxon>Pseudomonadota</taxon>
        <taxon>Alphaproteobacteria</taxon>
        <taxon>Hyphomicrobiales</taxon>
        <taxon>Aurantimonadaceae</taxon>
        <taxon>Aurantimonas</taxon>
    </lineage>
</organism>
<dbReference type="SUPFAM" id="SSF53850">
    <property type="entry name" value="Periplasmic binding protein-like II"/>
    <property type="match status" value="1"/>
</dbReference>
<gene>
    <name evidence="2" type="ORF">SI859A1_00112</name>
</gene>
<evidence type="ECO:0000313" key="2">
    <source>
        <dbReference type="EMBL" id="EAS48342.1"/>
    </source>
</evidence>
<dbReference type="Pfam" id="PF03401">
    <property type="entry name" value="TctC"/>
    <property type="match status" value="1"/>
</dbReference>
<keyword evidence="3" id="KW-1185">Reference proteome</keyword>
<dbReference type="PANTHER" id="PTHR42928">
    <property type="entry name" value="TRICARBOXYLATE-BINDING PROTEIN"/>
    <property type="match status" value="1"/>
</dbReference>
<dbReference type="PIRSF" id="PIRSF017082">
    <property type="entry name" value="YflP"/>
    <property type="match status" value="1"/>
</dbReference>
<evidence type="ECO:0008006" key="4">
    <source>
        <dbReference type="Google" id="ProtNLM"/>
    </source>
</evidence>
<protein>
    <recommendedName>
        <fullName evidence="4">Tripartite tricarboxylate transporter substrate binding protein</fullName>
    </recommendedName>
</protein>
<dbReference type="Gene3D" id="3.40.190.10">
    <property type="entry name" value="Periplasmic binding protein-like II"/>
    <property type="match status" value="1"/>
</dbReference>
<accession>Q1YDL6</accession>
<dbReference type="Proteomes" id="UP000000321">
    <property type="component" value="Unassembled WGS sequence"/>
</dbReference>
<comment type="similarity">
    <text evidence="1">Belongs to the UPF0065 (bug) family.</text>
</comment>
<comment type="caution">
    <text evidence="2">The sequence shown here is derived from an EMBL/GenBank/DDBJ whole genome shotgun (WGS) entry which is preliminary data.</text>
</comment>